<accession>A0A6L8VMY0</accession>
<dbReference type="RefSeq" id="WP_161348546.1">
    <property type="nucleotide sequence ID" value="NZ_BMGW01000017.1"/>
</dbReference>
<gene>
    <name evidence="1" type="ORF">GS660_18885</name>
</gene>
<name>A0A6L8VMY0_9RHOB</name>
<reference evidence="1 2" key="1">
    <citation type="submission" date="2020-01" db="EMBL/GenBank/DDBJ databases">
        <title>Frigidibacter albus SP32T (=CGMCC 1.13995T).</title>
        <authorList>
            <person name="Liao X."/>
        </authorList>
    </citation>
    <scope>NUCLEOTIDE SEQUENCE [LARGE SCALE GENOMIC DNA]</scope>
    <source>
        <strain evidence="1 2">SP32</strain>
    </source>
</reference>
<protein>
    <submittedName>
        <fullName evidence="1">Uncharacterized protein</fullName>
    </submittedName>
</protein>
<evidence type="ECO:0000313" key="1">
    <source>
        <dbReference type="EMBL" id="MZQ91161.1"/>
    </source>
</evidence>
<dbReference type="Proteomes" id="UP000477083">
    <property type="component" value="Unassembled WGS sequence"/>
</dbReference>
<evidence type="ECO:0000313" key="2">
    <source>
        <dbReference type="Proteomes" id="UP000477083"/>
    </source>
</evidence>
<proteinExistence type="predicted"/>
<dbReference type="EMBL" id="WWNR01000017">
    <property type="protein sequence ID" value="MZQ91161.1"/>
    <property type="molecule type" value="Genomic_DNA"/>
</dbReference>
<dbReference type="AlphaFoldDB" id="A0A6L8VMY0"/>
<keyword evidence="2" id="KW-1185">Reference proteome</keyword>
<comment type="caution">
    <text evidence="1">The sequence shown here is derived from an EMBL/GenBank/DDBJ whole genome shotgun (WGS) entry which is preliminary data.</text>
</comment>
<sequence length="116" mass="12920">MAHRASDTYSTIESSVVTEVAALLADTIHLNVHIPLIIELYEWQEVCANLPRVAYLAARQNGFKLDVSGEFFERKPDQILGLMELEVKTGPIRERVRAIIFNLDPGGMLQQARGAA</sequence>
<organism evidence="1 2">
    <name type="scientific">Frigidibacter albus</name>
    <dbReference type="NCBI Taxonomy" id="1465486"/>
    <lineage>
        <taxon>Bacteria</taxon>
        <taxon>Pseudomonadati</taxon>
        <taxon>Pseudomonadota</taxon>
        <taxon>Alphaproteobacteria</taxon>
        <taxon>Rhodobacterales</taxon>
        <taxon>Paracoccaceae</taxon>
        <taxon>Frigidibacter</taxon>
    </lineage>
</organism>